<feature type="transmembrane region" description="Helical" evidence="7">
    <location>
        <begin position="198"/>
        <end position="220"/>
    </location>
</feature>
<feature type="compositionally biased region" description="Low complexity" evidence="6">
    <location>
        <begin position="59"/>
        <end position="77"/>
    </location>
</feature>
<feature type="compositionally biased region" description="Basic and acidic residues" evidence="6">
    <location>
        <begin position="132"/>
        <end position="145"/>
    </location>
</feature>
<dbReference type="Pfam" id="PF03631">
    <property type="entry name" value="Virul_fac_BrkB"/>
    <property type="match status" value="1"/>
</dbReference>
<feature type="transmembrane region" description="Helical" evidence="7">
    <location>
        <begin position="378"/>
        <end position="402"/>
    </location>
</feature>
<dbReference type="NCBIfam" id="TIGR00765">
    <property type="entry name" value="yihY_not_rbn"/>
    <property type="match status" value="1"/>
</dbReference>
<dbReference type="PANTHER" id="PTHR30213">
    <property type="entry name" value="INNER MEMBRANE PROTEIN YHJD"/>
    <property type="match status" value="1"/>
</dbReference>
<organism evidence="8 9">
    <name type="scientific">Streptomyces lycii</name>
    <dbReference type="NCBI Taxonomy" id="2654337"/>
    <lineage>
        <taxon>Bacteria</taxon>
        <taxon>Bacillati</taxon>
        <taxon>Actinomycetota</taxon>
        <taxon>Actinomycetes</taxon>
        <taxon>Kitasatosporales</taxon>
        <taxon>Streptomycetaceae</taxon>
        <taxon>Streptomyces</taxon>
    </lineage>
</organism>
<feature type="transmembrane region" description="Helical" evidence="7">
    <location>
        <begin position="260"/>
        <end position="281"/>
    </location>
</feature>
<evidence type="ECO:0000256" key="2">
    <source>
        <dbReference type="ARBA" id="ARBA00022475"/>
    </source>
</evidence>
<evidence type="ECO:0000256" key="4">
    <source>
        <dbReference type="ARBA" id="ARBA00022989"/>
    </source>
</evidence>
<feature type="transmembrane region" description="Helical" evidence="7">
    <location>
        <begin position="344"/>
        <end position="366"/>
    </location>
</feature>
<gene>
    <name evidence="8" type="ORF">GCU69_13385</name>
</gene>
<feature type="region of interest" description="Disordered" evidence="6">
    <location>
        <begin position="454"/>
        <end position="484"/>
    </location>
</feature>
<evidence type="ECO:0000313" key="9">
    <source>
        <dbReference type="Proteomes" id="UP000621266"/>
    </source>
</evidence>
<keyword evidence="2" id="KW-1003">Cell membrane</keyword>
<keyword evidence="4 7" id="KW-1133">Transmembrane helix</keyword>
<evidence type="ECO:0000256" key="6">
    <source>
        <dbReference type="SAM" id="MobiDB-lite"/>
    </source>
</evidence>
<feature type="transmembrane region" description="Helical" evidence="7">
    <location>
        <begin position="414"/>
        <end position="435"/>
    </location>
</feature>
<evidence type="ECO:0000256" key="5">
    <source>
        <dbReference type="ARBA" id="ARBA00023136"/>
    </source>
</evidence>
<feature type="compositionally biased region" description="Gly residues" evidence="6">
    <location>
        <begin position="147"/>
        <end position="161"/>
    </location>
</feature>
<sequence>MGNVGLKIGAGGGTSRARRHEASGRGFPSPAPAALHGASGSTAIHAHICFPPGETRAGTTSPRRAPTPVRTTPAARPGGLAHRHRGAAPRPLGRDDAGHTGGPVPRAPRTAHRHRPHRPAPAIRRRVIHPAHTGDPDHMNDDKRHTNGGGGSSAGAPGGTGAPPDQPGELRPRSWKSVLRRTVKEFKEDELTDRAAALTYYGVLSIFPALLVLVALLGVLGKSTTDKILENLQQLAPGAVRDIIGDAVTQLQGSSGTGGVLAIAGLLGALWSASGYIAAFIRTSNAVYDTPEGRPGWKVTPLRLVLTVVLMVMLAVSAVIVVFTGPLARRAGQMFGLGDQAITIWSIAKWPVLVLLVVLMIALLYWAAPNVRGRGFRWVTPGSLIAVLVWLAASAGFALYVANFGSYNKTYGTLAGVIIFLVWLWLSNLAILLGLEFDAELARERALVAGHPAHEEPYAEPRDTRKWSRGRRERQQRREERRAH</sequence>
<proteinExistence type="predicted"/>
<feature type="region of interest" description="Disordered" evidence="6">
    <location>
        <begin position="1"/>
        <end position="176"/>
    </location>
</feature>
<accession>A0ABQ7FN75</accession>
<feature type="transmembrane region" description="Helical" evidence="7">
    <location>
        <begin position="302"/>
        <end position="324"/>
    </location>
</feature>
<evidence type="ECO:0000256" key="3">
    <source>
        <dbReference type="ARBA" id="ARBA00022692"/>
    </source>
</evidence>
<dbReference type="EMBL" id="WHPN01000268">
    <property type="protein sequence ID" value="KAF4408682.1"/>
    <property type="molecule type" value="Genomic_DNA"/>
</dbReference>
<protein>
    <submittedName>
        <fullName evidence="8">YihY/virulence factor BrkB family protein</fullName>
    </submittedName>
</protein>
<keyword evidence="9" id="KW-1185">Reference proteome</keyword>
<comment type="caution">
    <text evidence="8">The sequence shown here is derived from an EMBL/GenBank/DDBJ whole genome shotgun (WGS) entry which is preliminary data.</text>
</comment>
<dbReference type="Proteomes" id="UP000621266">
    <property type="component" value="Unassembled WGS sequence"/>
</dbReference>
<reference evidence="8 9" key="1">
    <citation type="submission" date="2019-10" db="EMBL/GenBank/DDBJ databases">
        <title>Streptomyces tenebrisbrunneis sp.nov., an endogenous actinomycete isolated from of Lycium ruthenicum.</title>
        <authorList>
            <person name="Ma L."/>
        </authorList>
    </citation>
    <scope>NUCLEOTIDE SEQUENCE [LARGE SCALE GENOMIC DNA]</scope>
    <source>
        <strain evidence="8 9">TRM 66187</strain>
    </source>
</reference>
<evidence type="ECO:0000256" key="1">
    <source>
        <dbReference type="ARBA" id="ARBA00004651"/>
    </source>
</evidence>
<dbReference type="InterPro" id="IPR017039">
    <property type="entry name" value="Virul_fac_BrkB"/>
</dbReference>
<name>A0ABQ7FN75_9ACTN</name>
<feature type="compositionally biased region" description="Basic residues" evidence="6">
    <location>
        <begin position="109"/>
        <end position="129"/>
    </location>
</feature>
<feature type="compositionally biased region" description="Basic and acidic residues" evidence="6">
    <location>
        <begin position="454"/>
        <end position="466"/>
    </location>
</feature>
<comment type="subcellular location">
    <subcellularLocation>
        <location evidence="1">Cell membrane</location>
        <topology evidence="1">Multi-pass membrane protein</topology>
    </subcellularLocation>
</comment>
<evidence type="ECO:0000313" key="8">
    <source>
        <dbReference type="EMBL" id="KAF4408682.1"/>
    </source>
</evidence>
<keyword evidence="3 7" id="KW-0812">Transmembrane</keyword>
<dbReference type="PANTHER" id="PTHR30213:SF0">
    <property type="entry name" value="UPF0761 MEMBRANE PROTEIN YIHY"/>
    <property type="match status" value="1"/>
</dbReference>
<keyword evidence="5 7" id="KW-0472">Membrane</keyword>
<evidence type="ECO:0000256" key="7">
    <source>
        <dbReference type="SAM" id="Phobius"/>
    </source>
</evidence>